<dbReference type="OrthoDB" id="541883at2759"/>
<dbReference type="PANTHER" id="PTHR47170">
    <property type="entry name" value="MALONYL-COA ACP TRANSACYLASE, ACP-BINDING"/>
    <property type="match status" value="1"/>
</dbReference>
<evidence type="ECO:0000256" key="15">
    <source>
        <dbReference type="ARBA" id="ARBA00083656"/>
    </source>
</evidence>
<comment type="subcellular location">
    <subcellularLocation>
        <location evidence="1">Mitochondrion</location>
    </subcellularLocation>
</comment>
<dbReference type="Pfam" id="PF00698">
    <property type="entry name" value="Acyl_transf_1"/>
    <property type="match status" value="1"/>
</dbReference>
<name>A0A6I9WXM2_9SAUR</name>
<evidence type="ECO:0000313" key="18">
    <source>
        <dbReference type="RefSeq" id="XP_013907684.1"/>
    </source>
</evidence>
<keyword evidence="9" id="KW-0496">Mitochondrion</keyword>
<dbReference type="EC" id="2.3.1.39" evidence="3"/>
<dbReference type="KEGG" id="tsr:106537921"/>
<evidence type="ECO:0000259" key="16">
    <source>
        <dbReference type="SMART" id="SM00827"/>
    </source>
</evidence>
<evidence type="ECO:0000256" key="7">
    <source>
        <dbReference type="ARBA" id="ARBA00022946"/>
    </source>
</evidence>
<evidence type="ECO:0000256" key="10">
    <source>
        <dbReference type="ARBA" id="ARBA00023160"/>
    </source>
</evidence>
<dbReference type="InterPro" id="IPR016036">
    <property type="entry name" value="Malonyl_transacylase_ACP-bd"/>
</dbReference>
<dbReference type="SUPFAM" id="SSF55048">
    <property type="entry name" value="Probable ACP-binding domain of malonyl-CoA ACP transacylase"/>
    <property type="match status" value="1"/>
</dbReference>
<accession>A0A6I9WXM2</accession>
<evidence type="ECO:0000313" key="17">
    <source>
        <dbReference type="Proteomes" id="UP000504617"/>
    </source>
</evidence>
<evidence type="ECO:0000256" key="14">
    <source>
        <dbReference type="ARBA" id="ARBA00077751"/>
    </source>
</evidence>
<evidence type="ECO:0000256" key="9">
    <source>
        <dbReference type="ARBA" id="ARBA00023128"/>
    </source>
</evidence>
<comment type="similarity">
    <text evidence="12">Belongs to the type II malonyltransferase family.</text>
</comment>
<evidence type="ECO:0000256" key="12">
    <source>
        <dbReference type="ARBA" id="ARBA00061523"/>
    </source>
</evidence>
<evidence type="ECO:0000256" key="11">
    <source>
        <dbReference type="ARBA" id="ARBA00048404"/>
    </source>
</evidence>
<organism evidence="17 18">
    <name type="scientific">Thamnophis sirtalis</name>
    <dbReference type="NCBI Taxonomy" id="35019"/>
    <lineage>
        <taxon>Eukaryota</taxon>
        <taxon>Metazoa</taxon>
        <taxon>Chordata</taxon>
        <taxon>Craniata</taxon>
        <taxon>Vertebrata</taxon>
        <taxon>Euteleostomi</taxon>
        <taxon>Lepidosauria</taxon>
        <taxon>Squamata</taxon>
        <taxon>Bifurcata</taxon>
        <taxon>Unidentata</taxon>
        <taxon>Episquamata</taxon>
        <taxon>Toxicofera</taxon>
        <taxon>Serpentes</taxon>
        <taxon>Colubroidea</taxon>
        <taxon>Colubridae</taxon>
        <taxon>Natricinae</taxon>
        <taxon>Thamnophis</taxon>
    </lineage>
</organism>
<keyword evidence="4" id="KW-0444">Lipid biosynthesis</keyword>
<dbReference type="InterPro" id="IPR014043">
    <property type="entry name" value="Acyl_transferase_dom"/>
</dbReference>
<evidence type="ECO:0000256" key="1">
    <source>
        <dbReference type="ARBA" id="ARBA00004173"/>
    </source>
</evidence>
<dbReference type="GO" id="GO:0004314">
    <property type="term" value="F:[acyl-carrier-protein] S-malonyltransferase activity"/>
    <property type="evidence" value="ECO:0007669"/>
    <property type="project" value="UniProtKB-EC"/>
</dbReference>
<dbReference type="CTD" id="27349"/>
<evidence type="ECO:0000256" key="13">
    <source>
        <dbReference type="ARBA" id="ARBA00069490"/>
    </source>
</evidence>
<dbReference type="PANTHER" id="PTHR47170:SF2">
    <property type="entry name" value="MALONYL-COA:ACP TRANSACYLASE (MAT) DOMAIN-CONTAINING PROTEIN"/>
    <property type="match status" value="1"/>
</dbReference>
<dbReference type="SUPFAM" id="SSF52151">
    <property type="entry name" value="FabD/lysophospholipase-like"/>
    <property type="match status" value="1"/>
</dbReference>
<evidence type="ECO:0000256" key="3">
    <source>
        <dbReference type="ARBA" id="ARBA00013258"/>
    </source>
</evidence>
<keyword evidence="7" id="KW-0809">Transit peptide</keyword>
<gene>
    <name evidence="18" type="primary">MCAT</name>
</gene>
<comment type="pathway">
    <text evidence="2">Lipid metabolism; fatty acid biosynthesis.</text>
</comment>
<comment type="catalytic activity">
    <reaction evidence="11">
        <text>holo-[ACP] + malonyl-CoA = malonyl-[ACP] + CoA</text>
        <dbReference type="Rhea" id="RHEA:41792"/>
        <dbReference type="Rhea" id="RHEA-COMP:9623"/>
        <dbReference type="Rhea" id="RHEA-COMP:9685"/>
        <dbReference type="ChEBI" id="CHEBI:57287"/>
        <dbReference type="ChEBI" id="CHEBI:57384"/>
        <dbReference type="ChEBI" id="CHEBI:64479"/>
        <dbReference type="ChEBI" id="CHEBI:78449"/>
        <dbReference type="EC" id="2.3.1.39"/>
    </reaction>
    <physiologicalReaction direction="left-to-right" evidence="11">
        <dbReference type="Rhea" id="RHEA:41793"/>
    </physiologicalReaction>
</comment>
<reference evidence="18" key="1">
    <citation type="submission" date="2025-08" db="UniProtKB">
        <authorList>
            <consortium name="RefSeq"/>
        </authorList>
    </citation>
    <scope>IDENTIFICATION</scope>
    <source>
        <tissue evidence="18">Skeletal muscle</tissue>
    </source>
</reference>
<dbReference type="InterPro" id="IPR016035">
    <property type="entry name" value="Acyl_Trfase/lysoPLipase"/>
</dbReference>
<keyword evidence="10" id="KW-0275">Fatty acid biosynthesis</keyword>
<evidence type="ECO:0000256" key="5">
    <source>
        <dbReference type="ARBA" id="ARBA00022679"/>
    </source>
</evidence>
<dbReference type="FunFam" id="3.30.70.250:FF:000005">
    <property type="entry name" value="Malonyl-CoA-acyl carrier protein transacylase, mitochondrial"/>
    <property type="match status" value="1"/>
</dbReference>
<dbReference type="InterPro" id="IPR052760">
    <property type="entry name" value="Mitochondrial_malonyltrans"/>
</dbReference>
<keyword evidence="17" id="KW-1185">Reference proteome</keyword>
<dbReference type="GeneID" id="106537921"/>
<dbReference type="GO" id="GO:0006633">
    <property type="term" value="P:fatty acid biosynthetic process"/>
    <property type="evidence" value="ECO:0007669"/>
    <property type="project" value="UniProtKB-UniPathway"/>
</dbReference>
<dbReference type="InterPro" id="IPR001227">
    <property type="entry name" value="Ac_transferase_dom_sf"/>
</dbReference>
<sequence length="385" mass="43517">MRLRGPSMALRLAPRRWLGRQPFPQPPGGEGVADVQELLQNATVEADEQPRKTQRAAPEETSVLLFPGQGSQFVGMGRGLLRYPNVRELFRVAEAVLGYDLWSLCRDGPDARLHRTVHSQPAVFVCSLAAVEKLHHQQPWVRKGLWVGETPEGQERKEVFFCCSRDIFFFSAALYAVKIRAEAMQEASEVIPSGMLSVVGRRDSDYKTACLEAREYCKTVGIEDPVCEVSNYLFPDSRVIAGHLQALEFLQKNSRKFSFARVKMLPVSGAFHTRLMKSATQPLAEALESISFQPPLIPVYSNVDSKKYRQPEQIQRCLVEQLVSPVKWEQIMHTIYERNKGKMFPYTYEVGPGKQLGAILRGCNLKASKYYSNIDVSEDETNEET</sequence>
<protein>
    <recommendedName>
        <fullName evidence="13">Malonyl-CoA-acyl carrier protein transacylase, mitochondrial</fullName>
        <ecNumber evidence="3">2.3.1.39</ecNumber>
    </recommendedName>
    <alternativeName>
        <fullName evidence="15">Mitochondrial malonyltransferase</fullName>
    </alternativeName>
    <alternativeName>
        <fullName evidence="14">[Acyl-carrier-protein] malonyltransferase</fullName>
    </alternativeName>
</protein>
<proteinExistence type="inferred from homology"/>
<evidence type="ECO:0000256" key="4">
    <source>
        <dbReference type="ARBA" id="ARBA00022516"/>
    </source>
</evidence>
<dbReference type="SMART" id="SM00827">
    <property type="entry name" value="PKS_AT"/>
    <property type="match status" value="1"/>
</dbReference>
<dbReference type="Proteomes" id="UP000504617">
    <property type="component" value="Unplaced"/>
</dbReference>
<keyword evidence="5" id="KW-0808">Transferase</keyword>
<dbReference type="GO" id="GO:0005739">
    <property type="term" value="C:mitochondrion"/>
    <property type="evidence" value="ECO:0007669"/>
    <property type="project" value="UniProtKB-SubCell"/>
</dbReference>
<dbReference type="RefSeq" id="XP_013907684.1">
    <property type="nucleotide sequence ID" value="XM_014052209.1"/>
</dbReference>
<dbReference type="Gene3D" id="3.30.70.250">
    <property type="entry name" value="Malonyl-CoA ACP transacylase, ACP-binding"/>
    <property type="match status" value="1"/>
</dbReference>
<keyword evidence="6" id="KW-0276">Fatty acid metabolism</keyword>
<evidence type="ECO:0000256" key="8">
    <source>
        <dbReference type="ARBA" id="ARBA00023098"/>
    </source>
</evidence>
<feature type="domain" description="Malonyl-CoA:ACP transacylase (MAT)" evidence="16">
    <location>
        <begin position="65"/>
        <end position="373"/>
    </location>
</feature>
<dbReference type="UniPathway" id="UPA00094"/>
<keyword evidence="8" id="KW-0443">Lipid metabolism</keyword>
<evidence type="ECO:0000256" key="6">
    <source>
        <dbReference type="ARBA" id="ARBA00022832"/>
    </source>
</evidence>
<dbReference type="AlphaFoldDB" id="A0A6I9WXM2"/>
<dbReference type="Gene3D" id="3.40.366.10">
    <property type="entry name" value="Malonyl-Coenzyme A Acyl Carrier Protein, domain 2"/>
    <property type="match status" value="1"/>
</dbReference>
<evidence type="ECO:0000256" key="2">
    <source>
        <dbReference type="ARBA" id="ARBA00005194"/>
    </source>
</evidence>